<evidence type="ECO:0000256" key="6">
    <source>
        <dbReference type="ARBA" id="ARBA00023136"/>
    </source>
</evidence>
<evidence type="ECO:0000256" key="9">
    <source>
        <dbReference type="SAM" id="MobiDB-lite"/>
    </source>
</evidence>
<feature type="compositionally biased region" description="Polar residues" evidence="9">
    <location>
        <begin position="227"/>
        <end position="238"/>
    </location>
</feature>
<dbReference type="InterPro" id="IPR003930">
    <property type="entry name" value="K_chnl_Ca-activ_BK_bsu"/>
</dbReference>
<dbReference type="PANTHER" id="PTHR10258:SF8">
    <property type="entry name" value="CALCIUM-ACTIVATED POTASSIUM CHANNEL BK ALPHA SUBUNIT DOMAIN-CONTAINING PROTEIN"/>
    <property type="match status" value="1"/>
</dbReference>
<comment type="subcellular location">
    <subcellularLocation>
        <location evidence="1">Membrane</location>
        <topology evidence="1">Multi-pass membrane protein</topology>
    </subcellularLocation>
</comment>
<reference evidence="12" key="1">
    <citation type="submission" date="2022-01" db="EMBL/GenBank/DDBJ databases">
        <authorList>
            <person name="Braso-Vives M."/>
        </authorList>
    </citation>
    <scope>NUCLEOTIDE SEQUENCE</scope>
</reference>
<name>A0A8J9YP79_BRALA</name>
<dbReference type="Proteomes" id="UP000838412">
    <property type="component" value="Chromosome 11"/>
</dbReference>
<dbReference type="GO" id="GO:0015459">
    <property type="term" value="F:potassium channel regulator activity"/>
    <property type="evidence" value="ECO:0007669"/>
    <property type="project" value="TreeGrafter"/>
</dbReference>
<proteinExistence type="predicted"/>
<evidence type="ECO:0000256" key="7">
    <source>
        <dbReference type="ARBA" id="ARBA00023180"/>
    </source>
</evidence>
<evidence type="ECO:0000256" key="2">
    <source>
        <dbReference type="ARBA" id="ARBA00022448"/>
    </source>
</evidence>
<evidence type="ECO:0000256" key="1">
    <source>
        <dbReference type="ARBA" id="ARBA00004141"/>
    </source>
</evidence>
<dbReference type="GO" id="GO:0015269">
    <property type="term" value="F:calcium-activated potassium channel activity"/>
    <property type="evidence" value="ECO:0007669"/>
    <property type="project" value="InterPro"/>
</dbReference>
<evidence type="ECO:0000313" key="12">
    <source>
        <dbReference type="EMBL" id="CAH1239724.1"/>
    </source>
</evidence>
<keyword evidence="2" id="KW-0813">Transport</keyword>
<feature type="signal peptide" evidence="11">
    <location>
        <begin position="1"/>
        <end position="17"/>
    </location>
</feature>
<evidence type="ECO:0000256" key="11">
    <source>
        <dbReference type="SAM" id="SignalP"/>
    </source>
</evidence>
<evidence type="ECO:0000256" key="5">
    <source>
        <dbReference type="ARBA" id="ARBA00023065"/>
    </source>
</evidence>
<evidence type="ECO:0000256" key="4">
    <source>
        <dbReference type="ARBA" id="ARBA00022989"/>
    </source>
</evidence>
<feature type="chain" id="PRO_5035438281" evidence="11">
    <location>
        <begin position="18"/>
        <end position="238"/>
    </location>
</feature>
<keyword evidence="4 10" id="KW-1133">Transmembrane helix</keyword>
<protein>
    <submittedName>
        <fullName evidence="12">KCNMB4 protein</fullName>
    </submittedName>
</protein>
<dbReference type="OrthoDB" id="5962477at2759"/>
<accession>A0A8J9YP79</accession>
<evidence type="ECO:0000256" key="8">
    <source>
        <dbReference type="ARBA" id="ARBA00023303"/>
    </source>
</evidence>
<keyword evidence="11" id="KW-0732">Signal</keyword>
<keyword evidence="8" id="KW-0407">Ion channel</keyword>
<keyword evidence="7" id="KW-0325">Glycoprotein</keyword>
<evidence type="ECO:0000256" key="3">
    <source>
        <dbReference type="ARBA" id="ARBA00022692"/>
    </source>
</evidence>
<feature type="transmembrane region" description="Helical" evidence="10">
    <location>
        <begin position="156"/>
        <end position="175"/>
    </location>
</feature>
<dbReference type="GO" id="GO:0008076">
    <property type="term" value="C:voltage-gated potassium channel complex"/>
    <property type="evidence" value="ECO:0007669"/>
    <property type="project" value="TreeGrafter"/>
</dbReference>
<keyword evidence="6 10" id="KW-0472">Membrane</keyword>
<keyword evidence="13" id="KW-1185">Reference proteome</keyword>
<keyword evidence="5" id="KW-0406">Ion transport</keyword>
<sequence>MAACCAVAVIVCGVVITKPIVETNSLEFKDATCTTTQSYLTGEQIGCSCGDKCSSRFPCLRMTVTYVPTNTNNASSVAGVLFDTEQRLNSDGDNAENRQCVTAPCERSESSNLAQVLNFNDTYAPGQSYTCLYHPDNPTKVLKTRLFTWDAMFHSMLWTSIGFAIFTILAIYCLYQCKQARSKVSSIPVTVPPAVPGAQPGYFLTQPPAYSAGGGQPLEMHPPPQDLYSSEKSGYTYN</sequence>
<dbReference type="AlphaFoldDB" id="A0A8J9YP79"/>
<dbReference type="Pfam" id="PF03185">
    <property type="entry name" value="CaKB"/>
    <property type="match status" value="1"/>
</dbReference>
<dbReference type="PANTHER" id="PTHR10258">
    <property type="entry name" value="CALCIUM-ACTIVATED POTASSIUM CHANNEL SUBUNIT BETA"/>
    <property type="match status" value="1"/>
</dbReference>
<dbReference type="GO" id="GO:0005513">
    <property type="term" value="P:detection of calcium ion"/>
    <property type="evidence" value="ECO:0007669"/>
    <property type="project" value="TreeGrafter"/>
</dbReference>
<keyword evidence="3 10" id="KW-0812">Transmembrane</keyword>
<evidence type="ECO:0000313" key="13">
    <source>
        <dbReference type="Proteomes" id="UP000838412"/>
    </source>
</evidence>
<organism evidence="12 13">
    <name type="scientific">Branchiostoma lanceolatum</name>
    <name type="common">Common lancelet</name>
    <name type="synonym">Amphioxus lanceolatum</name>
    <dbReference type="NCBI Taxonomy" id="7740"/>
    <lineage>
        <taxon>Eukaryota</taxon>
        <taxon>Metazoa</taxon>
        <taxon>Chordata</taxon>
        <taxon>Cephalochordata</taxon>
        <taxon>Leptocardii</taxon>
        <taxon>Amphioxiformes</taxon>
        <taxon>Branchiostomatidae</taxon>
        <taxon>Branchiostoma</taxon>
    </lineage>
</organism>
<dbReference type="EMBL" id="OV696696">
    <property type="protein sequence ID" value="CAH1239724.1"/>
    <property type="molecule type" value="Genomic_DNA"/>
</dbReference>
<evidence type="ECO:0000256" key="10">
    <source>
        <dbReference type="SAM" id="Phobius"/>
    </source>
</evidence>
<feature type="region of interest" description="Disordered" evidence="9">
    <location>
        <begin position="213"/>
        <end position="238"/>
    </location>
</feature>
<gene>
    <name evidence="12" type="primary">KCNMB4</name>
    <name evidence="12" type="ORF">BLAG_LOCUS3945</name>
</gene>